<protein>
    <recommendedName>
        <fullName evidence="1">Uroporphyrinogen decarboxylase (URO-D) domain-containing protein</fullName>
    </recommendedName>
</protein>
<feature type="domain" description="Uroporphyrinogen decarboxylase (URO-D)" evidence="1">
    <location>
        <begin position="99"/>
        <end position="345"/>
    </location>
</feature>
<dbReference type="PANTHER" id="PTHR47099">
    <property type="entry name" value="METHYLCOBAMIDE:COM METHYLTRANSFERASE MTBA"/>
    <property type="match status" value="1"/>
</dbReference>
<accession>A0A9D1DI60</accession>
<dbReference type="PANTHER" id="PTHR47099:SF1">
    <property type="entry name" value="METHYLCOBAMIDE:COM METHYLTRANSFERASE MTBA"/>
    <property type="match status" value="1"/>
</dbReference>
<evidence type="ECO:0000259" key="1">
    <source>
        <dbReference type="Pfam" id="PF01208"/>
    </source>
</evidence>
<reference evidence="2" key="2">
    <citation type="journal article" date="2021" name="PeerJ">
        <title>Extensive microbial diversity within the chicken gut microbiome revealed by metagenomics and culture.</title>
        <authorList>
            <person name="Gilroy R."/>
            <person name="Ravi A."/>
            <person name="Getino M."/>
            <person name="Pursley I."/>
            <person name="Horton D.L."/>
            <person name="Alikhan N.F."/>
            <person name="Baker D."/>
            <person name="Gharbi K."/>
            <person name="Hall N."/>
            <person name="Watson M."/>
            <person name="Adriaenssens E.M."/>
            <person name="Foster-Nyarko E."/>
            <person name="Jarju S."/>
            <person name="Secka A."/>
            <person name="Antonio M."/>
            <person name="Oren A."/>
            <person name="Chaudhuri R.R."/>
            <person name="La Ragione R."/>
            <person name="Hildebrand F."/>
            <person name="Pallen M.J."/>
        </authorList>
    </citation>
    <scope>NUCLEOTIDE SEQUENCE</scope>
    <source>
        <strain evidence="2">ChiBcec15-4380</strain>
    </source>
</reference>
<dbReference type="SUPFAM" id="SSF51726">
    <property type="entry name" value="UROD/MetE-like"/>
    <property type="match status" value="1"/>
</dbReference>
<name>A0A9D1DI60_9FIRM</name>
<dbReference type="Proteomes" id="UP000824239">
    <property type="component" value="Unassembled WGS sequence"/>
</dbReference>
<dbReference type="InterPro" id="IPR038071">
    <property type="entry name" value="UROD/MetE-like_sf"/>
</dbReference>
<dbReference type="GO" id="GO:0004853">
    <property type="term" value="F:uroporphyrinogen decarboxylase activity"/>
    <property type="evidence" value="ECO:0007669"/>
    <property type="project" value="InterPro"/>
</dbReference>
<sequence length="349" mass="39428">MCAFQPDYRRIVAAARNQETAWIPLYEHLIADEVISAVMGEDICGKQWGGTAELRDYFRVYCRFFQEMGYDTVSFECCIGGAMPGSGALGGHIPGVIQNRADFEDYPWASLCDRYFSMFSRCFEALREALPDGMKAIGGVGNGIFECVQELVGYESLCYLRMDDPELYADIFRKVGQTNLQIWTRFLETYGDIFCVCRFGDDLGFKSNTLLIADDIRQLVIPAYRAIIDQVHLAGKPFLLHSCGCIFEVMDDLIRDAGIDAKHSNEDVIAPFPVWVERYGDRIGNFGGIDTDAVCRLDGKEMERYIEDVVRKSRGHGGFAFGSGNSIPNYVPVDQFRKMNRIIREIRGE</sequence>
<gene>
    <name evidence="2" type="ORF">IAA53_07390</name>
</gene>
<comment type="caution">
    <text evidence="2">The sequence shown here is derived from an EMBL/GenBank/DDBJ whole genome shotgun (WGS) entry which is preliminary data.</text>
</comment>
<dbReference type="Pfam" id="PF01208">
    <property type="entry name" value="URO-D"/>
    <property type="match status" value="1"/>
</dbReference>
<organism evidence="2 3">
    <name type="scientific">Candidatus Avoscillospira avicola</name>
    <dbReference type="NCBI Taxonomy" id="2840706"/>
    <lineage>
        <taxon>Bacteria</taxon>
        <taxon>Bacillati</taxon>
        <taxon>Bacillota</taxon>
        <taxon>Clostridia</taxon>
        <taxon>Eubacteriales</taxon>
        <taxon>Oscillospiraceae</taxon>
        <taxon>Oscillospiraceae incertae sedis</taxon>
        <taxon>Candidatus Avoscillospira</taxon>
    </lineage>
</organism>
<dbReference type="InterPro" id="IPR052024">
    <property type="entry name" value="Methanogen_methyltrans"/>
</dbReference>
<reference evidence="2" key="1">
    <citation type="submission" date="2020-10" db="EMBL/GenBank/DDBJ databases">
        <authorList>
            <person name="Gilroy R."/>
        </authorList>
    </citation>
    <scope>NUCLEOTIDE SEQUENCE</scope>
    <source>
        <strain evidence="2">ChiBcec15-4380</strain>
    </source>
</reference>
<dbReference type="InterPro" id="IPR000257">
    <property type="entry name" value="Uroporphyrinogen_deCOase"/>
</dbReference>
<dbReference type="Gene3D" id="3.20.20.210">
    <property type="match status" value="1"/>
</dbReference>
<dbReference type="EMBL" id="DVHE01000057">
    <property type="protein sequence ID" value="HIR51093.1"/>
    <property type="molecule type" value="Genomic_DNA"/>
</dbReference>
<proteinExistence type="predicted"/>
<dbReference type="GO" id="GO:0006779">
    <property type="term" value="P:porphyrin-containing compound biosynthetic process"/>
    <property type="evidence" value="ECO:0007669"/>
    <property type="project" value="InterPro"/>
</dbReference>
<evidence type="ECO:0000313" key="2">
    <source>
        <dbReference type="EMBL" id="HIR51093.1"/>
    </source>
</evidence>
<evidence type="ECO:0000313" key="3">
    <source>
        <dbReference type="Proteomes" id="UP000824239"/>
    </source>
</evidence>
<dbReference type="AlphaFoldDB" id="A0A9D1DI60"/>